<protein>
    <recommendedName>
        <fullName evidence="1">CRAL-TRIO domain-containing protein</fullName>
    </recommendedName>
</protein>
<organism evidence="2 3">
    <name type="scientific">Amanita muscaria (strain Koide BX008)</name>
    <dbReference type="NCBI Taxonomy" id="946122"/>
    <lineage>
        <taxon>Eukaryota</taxon>
        <taxon>Fungi</taxon>
        <taxon>Dikarya</taxon>
        <taxon>Basidiomycota</taxon>
        <taxon>Agaricomycotina</taxon>
        <taxon>Agaricomycetes</taxon>
        <taxon>Agaricomycetidae</taxon>
        <taxon>Agaricales</taxon>
        <taxon>Pluteineae</taxon>
        <taxon>Amanitaceae</taxon>
        <taxon>Amanita</taxon>
    </lineage>
</organism>
<dbReference type="InterPro" id="IPR036273">
    <property type="entry name" value="CRAL/TRIO_N_dom_sf"/>
</dbReference>
<dbReference type="AlphaFoldDB" id="A0A0C2XGD7"/>
<dbReference type="InterPro" id="IPR036865">
    <property type="entry name" value="CRAL-TRIO_dom_sf"/>
</dbReference>
<accession>A0A0C2XGD7</accession>
<dbReference type="SMART" id="SM01100">
    <property type="entry name" value="CRAL_TRIO_N"/>
    <property type="match status" value="1"/>
</dbReference>
<dbReference type="Pfam" id="PF03765">
    <property type="entry name" value="CRAL_TRIO_N"/>
    <property type="match status" value="1"/>
</dbReference>
<dbReference type="STRING" id="946122.A0A0C2XGD7"/>
<evidence type="ECO:0000313" key="2">
    <source>
        <dbReference type="EMBL" id="KIL67953.1"/>
    </source>
</evidence>
<dbReference type="PANTHER" id="PTHR45657:SF3">
    <property type="entry name" value="TRANSPORTER, PUTATIVE (AFU_ORTHOLOGUE AFUA_5G09260)-RELATED"/>
    <property type="match status" value="1"/>
</dbReference>
<name>A0A0C2XGD7_AMAMK</name>
<sequence>MSGGSSSDTAQVNGIQPGHIDVFAGHLGHLTKEQEEVFATFKENLISAKLYTAPSDTSPASHDDTTLLRFLRARTFQPVPAQKQFADAEAWRKHHDVDRLYASFNAEELESTKRFYPRWTGRRDRNGIPLYVYRIQSIVPIQSELEAVPPNRRLQRIIALYELMVRFSFGLCSHLPHPSYPTPISSTTTIIDLQDASISALWRLRGHLQESSQLATSNYPETLHSIVVVNSPSFFPTIWGWIKGWFDERTRNKIFVLGKDPGPKLREMIDPNDLPKVYGGELEWRFGDEPKLDEDAERVIKAMPKGPAIFVDGTVVKLQDLN</sequence>
<dbReference type="OrthoDB" id="30289at2759"/>
<dbReference type="Pfam" id="PF00650">
    <property type="entry name" value="CRAL_TRIO"/>
    <property type="match status" value="1"/>
</dbReference>
<dbReference type="CDD" id="cd00170">
    <property type="entry name" value="SEC14"/>
    <property type="match status" value="1"/>
</dbReference>
<dbReference type="HOGENOM" id="CLU_014001_4_0_1"/>
<reference evidence="2 3" key="1">
    <citation type="submission" date="2014-04" db="EMBL/GenBank/DDBJ databases">
        <title>Evolutionary Origins and Diversification of the Mycorrhizal Mutualists.</title>
        <authorList>
            <consortium name="DOE Joint Genome Institute"/>
            <consortium name="Mycorrhizal Genomics Consortium"/>
            <person name="Kohler A."/>
            <person name="Kuo A."/>
            <person name="Nagy L.G."/>
            <person name="Floudas D."/>
            <person name="Copeland A."/>
            <person name="Barry K.W."/>
            <person name="Cichocki N."/>
            <person name="Veneault-Fourrey C."/>
            <person name="LaButti K."/>
            <person name="Lindquist E.A."/>
            <person name="Lipzen A."/>
            <person name="Lundell T."/>
            <person name="Morin E."/>
            <person name="Murat C."/>
            <person name="Riley R."/>
            <person name="Ohm R."/>
            <person name="Sun H."/>
            <person name="Tunlid A."/>
            <person name="Henrissat B."/>
            <person name="Grigoriev I.V."/>
            <person name="Hibbett D.S."/>
            <person name="Martin F."/>
        </authorList>
    </citation>
    <scope>NUCLEOTIDE SEQUENCE [LARGE SCALE GENOMIC DNA]</scope>
    <source>
        <strain evidence="2 3">Koide BX008</strain>
    </source>
</reference>
<dbReference type="SUPFAM" id="SSF52087">
    <property type="entry name" value="CRAL/TRIO domain"/>
    <property type="match status" value="1"/>
</dbReference>
<evidence type="ECO:0000313" key="3">
    <source>
        <dbReference type="Proteomes" id="UP000054549"/>
    </source>
</evidence>
<dbReference type="InterPro" id="IPR011074">
    <property type="entry name" value="CRAL/TRIO_N_dom"/>
</dbReference>
<dbReference type="EMBL" id="KN818230">
    <property type="protein sequence ID" value="KIL67953.1"/>
    <property type="molecule type" value="Genomic_DNA"/>
</dbReference>
<dbReference type="SUPFAM" id="SSF46938">
    <property type="entry name" value="CRAL/TRIO N-terminal domain"/>
    <property type="match status" value="1"/>
</dbReference>
<keyword evidence="3" id="KW-1185">Reference proteome</keyword>
<dbReference type="PANTHER" id="PTHR45657">
    <property type="entry name" value="CRAL-TRIO DOMAIN-CONTAINING PROTEIN YKL091C-RELATED"/>
    <property type="match status" value="1"/>
</dbReference>
<dbReference type="PROSITE" id="PS50191">
    <property type="entry name" value="CRAL_TRIO"/>
    <property type="match status" value="1"/>
</dbReference>
<dbReference type="Proteomes" id="UP000054549">
    <property type="component" value="Unassembled WGS sequence"/>
</dbReference>
<gene>
    <name evidence="2" type="ORF">M378DRAFT_73147</name>
</gene>
<dbReference type="InterPro" id="IPR051026">
    <property type="entry name" value="PI/PC_transfer"/>
</dbReference>
<dbReference type="InterPro" id="IPR001251">
    <property type="entry name" value="CRAL-TRIO_dom"/>
</dbReference>
<feature type="domain" description="CRAL-TRIO" evidence="1">
    <location>
        <begin position="108"/>
        <end position="286"/>
    </location>
</feature>
<dbReference type="InParanoid" id="A0A0C2XGD7"/>
<dbReference type="SMART" id="SM00516">
    <property type="entry name" value="SEC14"/>
    <property type="match status" value="1"/>
</dbReference>
<dbReference type="Gene3D" id="3.40.525.10">
    <property type="entry name" value="CRAL-TRIO lipid binding domain"/>
    <property type="match status" value="1"/>
</dbReference>
<proteinExistence type="predicted"/>
<dbReference type="Gene3D" id="1.10.8.20">
    <property type="entry name" value="N-terminal domain of phosphatidylinositol transfer protein sec14p"/>
    <property type="match status" value="1"/>
</dbReference>
<evidence type="ECO:0000259" key="1">
    <source>
        <dbReference type="PROSITE" id="PS50191"/>
    </source>
</evidence>